<dbReference type="GO" id="GO:0016787">
    <property type="term" value="F:hydrolase activity"/>
    <property type="evidence" value="ECO:0007669"/>
    <property type="project" value="UniProtKB-KW"/>
</dbReference>
<dbReference type="InterPro" id="IPR000212">
    <property type="entry name" value="DNA_helicase_UvrD/REP"/>
</dbReference>
<evidence type="ECO:0000313" key="9">
    <source>
        <dbReference type="Proteomes" id="UP000015531"/>
    </source>
</evidence>
<evidence type="ECO:0000256" key="3">
    <source>
        <dbReference type="ARBA" id="ARBA00022806"/>
    </source>
</evidence>
<reference evidence="8 9" key="1">
    <citation type="journal article" date="2013" name="Genome Announc.">
        <title>Draft Genome Sequence of Sphingobium lactosutens Strain DS20T, Isolated from a Hexachlorocyclohexane Dumpsite.</title>
        <authorList>
            <person name="Kumar R."/>
            <person name="Dwivedi V."/>
            <person name="Negi V."/>
            <person name="Khurana J.P."/>
            <person name="Lal R."/>
        </authorList>
    </citation>
    <scope>NUCLEOTIDE SEQUENCE [LARGE SCALE GENOMIC DNA]</scope>
    <source>
        <strain evidence="8 9">DS20</strain>
    </source>
</reference>
<dbReference type="eggNOG" id="COG0210">
    <property type="taxonomic scope" value="Bacteria"/>
</dbReference>
<dbReference type="PATRIC" id="fig|1331060.3.peg.2152"/>
<dbReference type="EMBL" id="ATDP01000087">
    <property type="protein sequence ID" value="EQB15495.1"/>
    <property type="molecule type" value="Genomic_DNA"/>
</dbReference>
<evidence type="ECO:0000256" key="5">
    <source>
        <dbReference type="ARBA" id="ARBA00034923"/>
    </source>
</evidence>
<dbReference type="PANTHER" id="PTHR11070:SF2">
    <property type="entry name" value="ATP-DEPENDENT DNA HELICASE SRS2"/>
    <property type="match status" value="1"/>
</dbReference>
<name>T0IUG9_9SPHN</name>
<keyword evidence="4" id="KW-0067">ATP-binding</keyword>
<organism evidence="8 9">
    <name type="scientific">Sphingobium lactosutens DS20</name>
    <dbReference type="NCBI Taxonomy" id="1331060"/>
    <lineage>
        <taxon>Bacteria</taxon>
        <taxon>Pseudomonadati</taxon>
        <taxon>Pseudomonadota</taxon>
        <taxon>Alphaproteobacteria</taxon>
        <taxon>Sphingomonadales</taxon>
        <taxon>Sphingomonadaceae</taxon>
        <taxon>Sphingobium</taxon>
    </lineage>
</organism>
<evidence type="ECO:0000313" key="8">
    <source>
        <dbReference type="EMBL" id="EQB15495.1"/>
    </source>
</evidence>
<protein>
    <recommendedName>
        <fullName evidence="5">DNA 3'-5' helicase II</fullName>
    </recommendedName>
</protein>
<gene>
    <name evidence="8" type="ORF">RLDS_11305</name>
</gene>
<dbReference type="GO" id="GO:0005524">
    <property type="term" value="F:ATP binding"/>
    <property type="evidence" value="ECO:0007669"/>
    <property type="project" value="UniProtKB-KW"/>
</dbReference>
<dbReference type="Proteomes" id="UP000015531">
    <property type="component" value="Unassembled WGS sequence"/>
</dbReference>
<feature type="domain" description="UvrD-like helicase C-terminal" evidence="7">
    <location>
        <begin position="378"/>
        <end position="448"/>
    </location>
</feature>
<dbReference type="Gene3D" id="1.10.486.10">
    <property type="entry name" value="PCRA, domain 4"/>
    <property type="match status" value="1"/>
</dbReference>
<keyword evidence="9" id="KW-1185">Reference proteome</keyword>
<evidence type="ECO:0000256" key="6">
    <source>
        <dbReference type="SAM" id="Coils"/>
    </source>
</evidence>
<evidence type="ECO:0000256" key="2">
    <source>
        <dbReference type="ARBA" id="ARBA00022801"/>
    </source>
</evidence>
<dbReference type="Pfam" id="PF13245">
    <property type="entry name" value="AAA_19"/>
    <property type="match status" value="1"/>
</dbReference>
<proteinExistence type="predicted"/>
<feature type="coiled-coil region" evidence="6">
    <location>
        <begin position="295"/>
        <end position="322"/>
    </location>
</feature>
<keyword evidence="6" id="KW-0175">Coiled coil</keyword>
<evidence type="ECO:0000256" key="4">
    <source>
        <dbReference type="ARBA" id="ARBA00022840"/>
    </source>
</evidence>
<dbReference type="GO" id="GO:0003678">
    <property type="term" value="F:DNA helicase activity"/>
    <property type="evidence" value="ECO:0007669"/>
    <property type="project" value="InterPro"/>
</dbReference>
<dbReference type="Gene3D" id="3.40.50.300">
    <property type="entry name" value="P-loop containing nucleotide triphosphate hydrolases"/>
    <property type="match status" value="4"/>
</dbReference>
<dbReference type="CDD" id="cd17932">
    <property type="entry name" value="DEXQc_UvrD"/>
    <property type="match status" value="1"/>
</dbReference>
<dbReference type="AlphaFoldDB" id="T0IUG9"/>
<dbReference type="SUPFAM" id="SSF52540">
    <property type="entry name" value="P-loop containing nucleoside triphosphate hydrolases"/>
    <property type="match status" value="1"/>
</dbReference>
<keyword evidence="1" id="KW-0547">Nucleotide-binding</keyword>
<dbReference type="InterPro" id="IPR014017">
    <property type="entry name" value="DNA_helicase_UvrD-like_C"/>
</dbReference>
<sequence length="485" mass="54138">MIAVPGAGKTTMLTRRVQYLIESRNVKPEQILVLSFANASIEELRTKFNTILGADVSRCVAIRTVHSVALELIAKTVRVGKGGAEKMFKRMVADAIRVATRLPQPWKEYQHLLVDEYQDCSPKQSALIAALAKRIPNILVVGDPMQNLYAFAGSKYTPISDLLSGVRTKVMGYSHRLTRQNAALACAVSSKSIQPAKIETTKRGPRPALILDSNLRNQVKRVAGEVVSLLEQQENAGDIAILARTKAILRPFRAALLARAVRTERIGDHVPAQHAMTIAYMAHKVIQRDIKPLTLKELNIKLGQLELDASALNLAFKKLTREIRPGALEGVFAGCARVYTALFVDKDVRRAILHEANRWVPLCRQFESASALATAIRTNESQTPVMTSTINKAKGREWQYVFLVGVIDGLLPIYHALKPMDKGKQQDKLDEERRLLYVATARASHSLRVFQSPVHHAHTRRKFSEQSRLLDVALRSRVLSIEDYR</sequence>
<keyword evidence="2" id="KW-0378">Hydrolase</keyword>
<dbReference type="GO" id="GO:0003677">
    <property type="term" value="F:DNA binding"/>
    <property type="evidence" value="ECO:0007669"/>
    <property type="project" value="InterPro"/>
</dbReference>
<dbReference type="InterPro" id="IPR027417">
    <property type="entry name" value="P-loop_NTPase"/>
</dbReference>
<evidence type="ECO:0000256" key="1">
    <source>
        <dbReference type="ARBA" id="ARBA00022741"/>
    </source>
</evidence>
<accession>T0IUG9</accession>
<evidence type="ECO:0000259" key="7">
    <source>
        <dbReference type="Pfam" id="PF13361"/>
    </source>
</evidence>
<dbReference type="PANTHER" id="PTHR11070">
    <property type="entry name" value="UVRD / RECB / PCRA DNA HELICASE FAMILY MEMBER"/>
    <property type="match status" value="1"/>
</dbReference>
<dbReference type="Pfam" id="PF13361">
    <property type="entry name" value="UvrD_C"/>
    <property type="match status" value="1"/>
</dbReference>
<keyword evidence="3" id="KW-0347">Helicase</keyword>
<comment type="caution">
    <text evidence="8">The sequence shown here is derived from an EMBL/GenBank/DDBJ whole genome shotgun (WGS) entry which is preliminary data.</text>
</comment>